<proteinExistence type="inferred from homology"/>
<dbReference type="Gene3D" id="3.30.2140.10">
    <property type="entry name" value="Arylamine N-acetyltransferase"/>
    <property type="match status" value="1"/>
</dbReference>
<keyword evidence="4" id="KW-1185">Reference proteome</keyword>
<dbReference type="Gene3D" id="2.40.128.150">
    <property type="entry name" value="Cysteine proteinases"/>
    <property type="match status" value="1"/>
</dbReference>
<dbReference type="SUPFAM" id="SSF54001">
    <property type="entry name" value="Cysteine proteinases"/>
    <property type="match status" value="1"/>
</dbReference>
<name>A0ABV6D2Y9_9HYPH</name>
<comment type="similarity">
    <text evidence="1 2">Belongs to the arylamine N-acetyltransferase family.</text>
</comment>
<reference evidence="3 4" key="1">
    <citation type="submission" date="2024-09" db="EMBL/GenBank/DDBJ databases">
        <authorList>
            <person name="Sun Q."/>
            <person name="Mori K."/>
        </authorList>
    </citation>
    <scope>NUCLEOTIDE SEQUENCE [LARGE SCALE GENOMIC DNA]</scope>
    <source>
        <strain evidence="3 4">CCM 8543</strain>
    </source>
</reference>
<accession>A0ABV6D2Y9</accession>
<dbReference type="InterPro" id="IPR038765">
    <property type="entry name" value="Papain-like_cys_pep_sf"/>
</dbReference>
<evidence type="ECO:0000256" key="1">
    <source>
        <dbReference type="ARBA" id="ARBA00006547"/>
    </source>
</evidence>
<organism evidence="3 4">
    <name type="scientific">Chelativorans intermedius</name>
    <dbReference type="NCBI Taxonomy" id="515947"/>
    <lineage>
        <taxon>Bacteria</taxon>
        <taxon>Pseudomonadati</taxon>
        <taxon>Pseudomonadota</taxon>
        <taxon>Alphaproteobacteria</taxon>
        <taxon>Hyphomicrobiales</taxon>
        <taxon>Phyllobacteriaceae</taxon>
        <taxon>Chelativorans</taxon>
    </lineage>
</organism>
<dbReference type="InterPro" id="IPR001447">
    <property type="entry name" value="Arylamine_N-AcTrfase"/>
</dbReference>
<evidence type="ECO:0000313" key="4">
    <source>
        <dbReference type="Proteomes" id="UP001589755"/>
    </source>
</evidence>
<protein>
    <submittedName>
        <fullName evidence="3">Arylamine N-acetyltransferase</fullName>
    </submittedName>
</protein>
<dbReference type="EMBL" id="JBHLXD010000002">
    <property type="protein sequence ID" value="MFC0207001.1"/>
    <property type="molecule type" value="Genomic_DNA"/>
</dbReference>
<evidence type="ECO:0000313" key="3">
    <source>
        <dbReference type="EMBL" id="MFC0207001.1"/>
    </source>
</evidence>
<gene>
    <name evidence="3" type="ORF">ACFFJ2_01135</name>
</gene>
<dbReference type="PANTHER" id="PTHR11786:SF0">
    <property type="entry name" value="ARYLAMINE N-ACETYLTRANSFERASE 4-RELATED"/>
    <property type="match status" value="1"/>
</dbReference>
<dbReference type="Pfam" id="PF00797">
    <property type="entry name" value="Acetyltransf_2"/>
    <property type="match status" value="1"/>
</dbReference>
<dbReference type="Proteomes" id="UP001589755">
    <property type="component" value="Unassembled WGS sequence"/>
</dbReference>
<evidence type="ECO:0000256" key="2">
    <source>
        <dbReference type="RuleBase" id="RU003452"/>
    </source>
</evidence>
<dbReference type="RefSeq" id="WP_261520187.1">
    <property type="nucleotide sequence ID" value="NZ_JAODNW010000009.1"/>
</dbReference>
<sequence>MNVAPQTINLAAYLRRIKYEGPLEPTLETLCALHLHHPMAIAFENLDPLMHRPVNLDLAALQEKLIFGGRGGYCFEHNLLFMHVLSVLGYRVSGLAARVLWGRDDETITPRGHMLLRIELAQGTYLADVGFGGLTQTAPLRLQADVEQETPHETFRLEREGASWRLDAQAGGAWRPLYRFGLEEQLPVDYEVANYYLSTNPASHFRHTLIAARPTPGGRYALFNNRLTFHGQDGSQCALEDAAQIEKALWDVFGIDVPEGLSDALRREAIA</sequence>
<dbReference type="PANTHER" id="PTHR11786">
    <property type="entry name" value="N-HYDROXYARYLAMINE O-ACETYLTRANSFERASE"/>
    <property type="match status" value="1"/>
</dbReference>
<dbReference type="PRINTS" id="PR01543">
    <property type="entry name" value="ANATRNSFRASE"/>
</dbReference>
<comment type="caution">
    <text evidence="3">The sequence shown here is derived from an EMBL/GenBank/DDBJ whole genome shotgun (WGS) entry which is preliminary data.</text>
</comment>